<accession>A0ABS2F3L8</accession>
<proteinExistence type="inferred from homology"/>
<keyword evidence="3 9" id="KW-0031">Aminopeptidase</keyword>
<organism evidence="11 12">
    <name type="scientific">Olsenella profusa</name>
    <dbReference type="NCBI Taxonomy" id="138595"/>
    <lineage>
        <taxon>Bacteria</taxon>
        <taxon>Bacillati</taxon>
        <taxon>Actinomycetota</taxon>
        <taxon>Coriobacteriia</taxon>
        <taxon>Coriobacteriales</taxon>
        <taxon>Atopobiaceae</taxon>
        <taxon>Olsenella</taxon>
    </lineage>
</organism>
<dbReference type="CDD" id="cd05658">
    <property type="entry name" value="M18_DAP"/>
    <property type="match status" value="1"/>
</dbReference>
<evidence type="ECO:0000256" key="6">
    <source>
        <dbReference type="ARBA" id="ARBA00022801"/>
    </source>
</evidence>
<keyword evidence="12" id="KW-1185">Reference proteome</keyword>
<comment type="cofactor">
    <cofactor evidence="1 10">
        <name>Zn(2+)</name>
        <dbReference type="ChEBI" id="CHEBI:29105"/>
    </cofactor>
</comment>
<evidence type="ECO:0000256" key="9">
    <source>
        <dbReference type="RuleBase" id="RU004386"/>
    </source>
</evidence>
<dbReference type="Pfam" id="PF02127">
    <property type="entry name" value="Peptidase_M18"/>
    <property type="match status" value="1"/>
</dbReference>
<comment type="similarity">
    <text evidence="2 9">Belongs to the peptidase M18 family.</text>
</comment>
<evidence type="ECO:0000256" key="5">
    <source>
        <dbReference type="ARBA" id="ARBA00022723"/>
    </source>
</evidence>
<dbReference type="PRINTS" id="PR00932">
    <property type="entry name" value="AMINO1PTASE"/>
</dbReference>
<dbReference type="SUPFAM" id="SSF53187">
    <property type="entry name" value="Zn-dependent exopeptidases"/>
    <property type="match status" value="1"/>
</dbReference>
<reference evidence="11 12" key="1">
    <citation type="journal article" date="2021" name="Sci. Rep.">
        <title>The distribution of antibiotic resistance genes in chicken gut microbiota commensals.</title>
        <authorList>
            <person name="Juricova H."/>
            <person name="Matiasovicova J."/>
            <person name="Kubasova T."/>
            <person name="Cejkova D."/>
            <person name="Rychlik I."/>
        </authorList>
    </citation>
    <scope>NUCLEOTIDE SEQUENCE [LARGE SCALE GENOMIC DNA]</scope>
    <source>
        <strain evidence="11 12">An794</strain>
    </source>
</reference>
<dbReference type="RefSeq" id="WP_204793485.1">
    <property type="nucleotide sequence ID" value="NZ_JACSNQ010000011.1"/>
</dbReference>
<dbReference type="Gene3D" id="3.40.630.10">
    <property type="entry name" value="Zn peptidases"/>
    <property type="match status" value="1"/>
</dbReference>
<sequence length="444" mass="46885">MPTNEKEAAAGLVEFLRACPTAFHAVAEVRARLDAAGFTYLPEQAPWDVVPGGRYYTVRNNSSVVAWKVGADACADGAYHFQMTASHADSPTYKVKAVPELVGEGGSLRLDVEAYGGMIDHTWLDRPLGVAGRVLVRAGSRVESRLVDIRQDVCLIPSVAIHLERGSGLAPQLNRAVDLCPLFSAGELATGAFDEMVAEAAGCAPADVLARDLLLVAHEEPRVWGRAGEFVSGARLDDLQCAYAALSAFLATENPRCVTVYACFDNEEVGSGTKQGALSTLLADALARTSAALGKTDEEHRRAIAASMLVSCDNAHAVHPSHPEKMDGANRCHLNGGLVVKEAANQHYCTDAFSRAVLVAVLERAGVPYQTFANRSDVAGGSTLGNLSNVQVSVHAVDVGCPQLAMHSVFETAGARDTALAIDALEAFYDADLLIDGSDAVELA</sequence>
<dbReference type="NCBIfam" id="NF002759">
    <property type="entry name" value="PRK02813.1"/>
    <property type="match status" value="1"/>
</dbReference>
<evidence type="ECO:0000256" key="8">
    <source>
        <dbReference type="ARBA" id="ARBA00023049"/>
    </source>
</evidence>
<dbReference type="InterPro" id="IPR023358">
    <property type="entry name" value="Peptidase_M18_dom2"/>
</dbReference>
<evidence type="ECO:0000256" key="3">
    <source>
        <dbReference type="ARBA" id="ARBA00022438"/>
    </source>
</evidence>
<evidence type="ECO:0000256" key="10">
    <source>
        <dbReference type="RuleBase" id="RU004387"/>
    </source>
</evidence>
<evidence type="ECO:0000313" key="12">
    <source>
        <dbReference type="Proteomes" id="UP000712527"/>
    </source>
</evidence>
<evidence type="ECO:0000256" key="7">
    <source>
        <dbReference type="ARBA" id="ARBA00022833"/>
    </source>
</evidence>
<evidence type="ECO:0000256" key="1">
    <source>
        <dbReference type="ARBA" id="ARBA00001947"/>
    </source>
</evidence>
<keyword evidence="5 9" id="KW-0479">Metal-binding</keyword>
<evidence type="ECO:0000256" key="4">
    <source>
        <dbReference type="ARBA" id="ARBA00022670"/>
    </source>
</evidence>
<dbReference type="InterPro" id="IPR001948">
    <property type="entry name" value="Peptidase_M18"/>
</dbReference>
<dbReference type="EMBL" id="JACSNQ010000011">
    <property type="protein sequence ID" value="MBM6775143.1"/>
    <property type="molecule type" value="Genomic_DNA"/>
</dbReference>
<keyword evidence="8 9" id="KW-0482">Metalloprotease</keyword>
<comment type="caution">
    <text evidence="11">The sequence shown here is derived from an EMBL/GenBank/DDBJ whole genome shotgun (WGS) entry which is preliminary data.</text>
</comment>
<name>A0ABS2F3L8_9ACTN</name>
<dbReference type="PANTHER" id="PTHR28570">
    <property type="entry name" value="ASPARTYL AMINOPEPTIDASE"/>
    <property type="match status" value="1"/>
</dbReference>
<protein>
    <recommendedName>
        <fullName evidence="10">M18 family aminopeptidase</fullName>
        <ecNumber evidence="10">3.4.11.-</ecNumber>
    </recommendedName>
</protein>
<gene>
    <name evidence="11" type="ORF">H9X80_06260</name>
</gene>
<dbReference type="GO" id="GO:0004177">
    <property type="term" value="F:aminopeptidase activity"/>
    <property type="evidence" value="ECO:0007669"/>
    <property type="project" value="UniProtKB-KW"/>
</dbReference>
<dbReference type="SUPFAM" id="SSF101821">
    <property type="entry name" value="Aminopeptidase/glucanase lid domain"/>
    <property type="match status" value="1"/>
</dbReference>
<keyword evidence="6 9" id="KW-0378">Hydrolase</keyword>
<dbReference type="Gene3D" id="2.30.250.10">
    <property type="entry name" value="Aminopeptidase i, Domain 2"/>
    <property type="match status" value="1"/>
</dbReference>
<dbReference type="PANTHER" id="PTHR28570:SF3">
    <property type="entry name" value="ASPARTYL AMINOPEPTIDASE"/>
    <property type="match status" value="1"/>
</dbReference>
<keyword evidence="7 9" id="KW-0862">Zinc</keyword>
<evidence type="ECO:0000313" key="11">
    <source>
        <dbReference type="EMBL" id="MBM6775143.1"/>
    </source>
</evidence>
<keyword evidence="4 9" id="KW-0645">Protease</keyword>
<dbReference type="EC" id="3.4.11.-" evidence="10"/>
<evidence type="ECO:0000256" key="2">
    <source>
        <dbReference type="ARBA" id="ARBA00008290"/>
    </source>
</evidence>
<dbReference type="Proteomes" id="UP000712527">
    <property type="component" value="Unassembled WGS sequence"/>
</dbReference>